<dbReference type="Proteomes" id="UP000822152">
    <property type="component" value="Unassembled WGS sequence"/>
</dbReference>
<sequence>MNKNMIFDADGQAAQTELKDQRKGAVRYMIKTYVIDTNVLIQAPYAIKRL</sequence>
<evidence type="ECO:0000313" key="1">
    <source>
        <dbReference type="EMBL" id="NSF73977.1"/>
    </source>
</evidence>
<comment type="caution">
    <text evidence="1">The sequence shown here is derived from an EMBL/GenBank/DDBJ whole genome shotgun (WGS) entry which is preliminary data.</text>
</comment>
<accession>A0ABX2GQA1</accession>
<proteinExistence type="predicted"/>
<evidence type="ECO:0000313" key="2">
    <source>
        <dbReference type="Proteomes" id="UP000822152"/>
    </source>
</evidence>
<dbReference type="RefSeq" id="WP_173743476.1">
    <property type="nucleotide sequence ID" value="NZ_JAAIPF010000019.1"/>
</dbReference>
<name>A0ABX2GQA1_9FIRM</name>
<protein>
    <recommendedName>
        <fullName evidence="3">PIN domain-containing protein</fullName>
    </recommendedName>
</protein>
<organism evidence="1 2">
    <name type="scientific">Blautia wexlerae</name>
    <dbReference type="NCBI Taxonomy" id="418240"/>
    <lineage>
        <taxon>Bacteria</taxon>
        <taxon>Bacillati</taxon>
        <taxon>Bacillota</taxon>
        <taxon>Clostridia</taxon>
        <taxon>Lachnospirales</taxon>
        <taxon>Lachnospiraceae</taxon>
        <taxon>Blautia</taxon>
    </lineage>
</organism>
<gene>
    <name evidence="1" type="ORF">G4952_09160</name>
</gene>
<dbReference type="EMBL" id="JAAIPF010000019">
    <property type="protein sequence ID" value="NSF73977.1"/>
    <property type="molecule type" value="Genomic_DNA"/>
</dbReference>
<evidence type="ECO:0008006" key="3">
    <source>
        <dbReference type="Google" id="ProtNLM"/>
    </source>
</evidence>
<keyword evidence="2" id="KW-1185">Reference proteome</keyword>
<reference evidence="1 2" key="1">
    <citation type="journal article" date="2020" name="Cell Host Microbe">
        <title>Functional and Genomic Variation between Human-Derived Isolates of Lachnospiraceae Reveals Inter- and Intra-Species Diversity.</title>
        <authorList>
            <person name="Sorbara M.T."/>
            <person name="Littmann E.R."/>
            <person name="Fontana E."/>
            <person name="Moody T.U."/>
            <person name="Kohout C.E."/>
            <person name="Gjonbalaj M."/>
            <person name="Eaton V."/>
            <person name="Seok R."/>
            <person name="Leiner I.M."/>
            <person name="Pamer E.G."/>
        </authorList>
    </citation>
    <scope>NUCLEOTIDE SEQUENCE [LARGE SCALE GENOMIC DNA]</scope>
    <source>
        <strain evidence="1 2">MSK.20.11</strain>
    </source>
</reference>